<dbReference type="EMBL" id="AQHV01000030">
    <property type="protein sequence ID" value="KKB45180.1"/>
    <property type="molecule type" value="Genomic_DNA"/>
</dbReference>
<dbReference type="Gene3D" id="2.120.10.30">
    <property type="entry name" value="TolB, C-terminal domain"/>
    <property type="match status" value="1"/>
</dbReference>
<sequence length="385" mass="44202">MKKLNVNLAIILFFVVGCTDCQQSGSQNDEIISVDVTASYPEKELILQDIMDVEYVPLETTDEFITHGIVEAIGKEFLLVRNRNDGNIFVFDRKTGKGLRKINRLGQGAEEYSGISGIILDEDNNELFVVDYTKKILAYDLSGNFKRSFKFADNSHYDDVFDYDREHLITYKKYYGTPEENRQACHILFSKQDGSVTREIPIPFKEMKTPVVMKDELVVTPEFHLTFPAKDHWALVNTSSDTVYNYSPKGNLTPSIVRTPSIQSMEVEVFLFPTIITDRYYFMRTMKKELDYKTFKGFPGTDLVYDKQEKAIFNYTICNADYSNKKQVSFFSKPKNQEIPVSLSLEASDLTEAYEKGQLKGRLKEIAATLDEEANPVIMLIKHKK</sequence>
<dbReference type="PROSITE" id="PS51257">
    <property type="entry name" value="PROKAR_LIPOPROTEIN"/>
    <property type="match status" value="1"/>
</dbReference>
<dbReference type="AlphaFoldDB" id="A0A0F5IIM7"/>
<accession>A0A0F5IIM7</accession>
<dbReference type="RefSeq" id="WP_046147943.1">
    <property type="nucleotide sequence ID" value="NZ_KQ033915.1"/>
</dbReference>
<protein>
    <recommendedName>
        <fullName evidence="3">6-bladed beta-propeller</fullName>
    </recommendedName>
</protein>
<organism evidence="1 2">
    <name type="scientific">Parabacteroides goldsteinii DSM 19448 = WAL 12034</name>
    <dbReference type="NCBI Taxonomy" id="927665"/>
    <lineage>
        <taxon>Bacteria</taxon>
        <taxon>Pseudomonadati</taxon>
        <taxon>Bacteroidota</taxon>
        <taxon>Bacteroidia</taxon>
        <taxon>Bacteroidales</taxon>
        <taxon>Tannerellaceae</taxon>
        <taxon>Parabacteroides</taxon>
    </lineage>
</organism>
<comment type="caution">
    <text evidence="1">The sequence shown here is derived from an EMBL/GenBank/DDBJ whole genome shotgun (WGS) entry which is preliminary data.</text>
</comment>
<dbReference type="PATRIC" id="fig|927665.4.peg.5196"/>
<proteinExistence type="predicted"/>
<reference evidence="1 2" key="1">
    <citation type="submission" date="2013-04" db="EMBL/GenBank/DDBJ databases">
        <title>The Genome Sequence of Parabacteroides goldsteinii DSM 19448.</title>
        <authorList>
            <consortium name="The Broad Institute Genomics Platform"/>
            <person name="Earl A."/>
            <person name="Ward D."/>
            <person name="Feldgarden M."/>
            <person name="Gevers D."/>
            <person name="Martens E."/>
            <person name="Sakamoto M."/>
            <person name="Benno Y."/>
            <person name="Song Y."/>
            <person name="Liu C."/>
            <person name="Lee J."/>
            <person name="Bolanos M."/>
            <person name="Vaisanen M.L."/>
            <person name="Finegold S.M."/>
            <person name="Walker B."/>
            <person name="Young S."/>
            <person name="Zeng Q."/>
            <person name="Gargeya S."/>
            <person name="Fitzgerald M."/>
            <person name="Haas B."/>
            <person name="Abouelleil A."/>
            <person name="Allen A.W."/>
            <person name="Alvarado L."/>
            <person name="Arachchi H.M."/>
            <person name="Berlin A.M."/>
            <person name="Chapman S.B."/>
            <person name="Gainer-Dewar J."/>
            <person name="Goldberg J."/>
            <person name="Griggs A."/>
            <person name="Gujja S."/>
            <person name="Hansen M."/>
            <person name="Howarth C."/>
            <person name="Imamovic A."/>
            <person name="Ireland A."/>
            <person name="Larimer J."/>
            <person name="McCowan C."/>
            <person name="Murphy C."/>
            <person name="Pearson M."/>
            <person name="Poon T.W."/>
            <person name="Priest M."/>
            <person name="Roberts A."/>
            <person name="Saif S."/>
            <person name="Shea T."/>
            <person name="Sisk P."/>
            <person name="Sykes S."/>
            <person name="Wortman J."/>
            <person name="Nusbaum C."/>
            <person name="Birren B."/>
        </authorList>
    </citation>
    <scope>NUCLEOTIDE SEQUENCE [LARGE SCALE GENOMIC DNA]</scope>
    <source>
        <strain evidence="1 2">DSM 19448</strain>
    </source>
</reference>
<dbReference type="InterPro" id="IPR011044">
    <property type="entry name" value="Quino_amine_DH_bsu"/>
</dbReference>
<name>A0A0F5IIM7_9BACT</name>
<evidence type="ECO:0000313" key="1">
    <source>
        <dbReference type="EMBL" id="KKB45180.1"/>
    </source>
</evidence>
<dbReference type="InterPro" id="IPR011042">
    <property type="entry name" value="6-blade_b-propeller_TolB-like"/>
</dbReference>
<evidence type="ECO:0008006" key="3">
    <source>
        <dbReference type="Google" id="ProtNLM"/>
    </source>
</evidence>
<dbReference type="Pfam" id="PF17170">
    <property type="entry name" value="DUF5128"/>
    <property type="match status" value="1"/>
</dbReference>
<dbReference type="HOGENOM" id="CLU_059151_0_0_10"/>
<dbReference type="STRING" id="927665.HMPREF1535_05075"/>
<dbReference type="Proteomes" id="UP000033047">
    <property type="component" value="Unassembled WGS sequence"/>
</dbReference>
<evidence type="ECO:0000313" key="2">
    <source>
        <dbReference type="Proteomes" id="UP000033047"/>
    </source>
</evidence>
<dbReference type="SUPFAM" id="SSF50969">
    <property type="entry name" value="YVTN repeat-like/Quinoprotein amine dehydrogenase"/>
    <property type="match status" value="1"/>
</dbReference>
<gene>
    <name evidence="1" type="ORF">HMPREF1535_05075</name>
</gene>